<evidence type="ECO:0000256" key="3">
    <source>
        <dbReference type="SAM" id="MobiDB-lite"/>
    </source>
</evidence>
<evidence type="ECO:0000256" key="2">
    <source>
        <dbReference type="ARBA" id="ARBA00023242"/>
    </source>
</evidence>
<organism evidence="4 5">
    <name type="scientific">Wickerhamomyces pijperi</name>
    <name type="common">Yeast</name>
    <name type="synonym">Pichia pijperi</name>
    <dbReference type="NCBI Taxonomy" id="599730"/>
    <lineage>
        <taxon>Eukaryota</taxon>
        <taxon>Fungi</taxon>
        <taxon>Dikarya</taxon>
        <taxon>Ascomycota</taxon>
        <taxon>Saccharomycotina</taxon>
        <taxon>Saccharomycetes</taxon>
        <taxon>Phaffomycetales</taxon>
        <taxon>Wickerhamomycetaceae</taxon>
        <taxon>Wickerhamomyces</taxon>
    </lineage>
</organism>
<keyword evidence="2" id="KW-0539">Nucleus</keyword>
<dbReference type="EMBL" id="JAEUBG010003218">
    <property type="protein sequence ID" value="KAH3683133.1"/>
    <property type="molecule type" value="Genomic_DNA"/>
</dbReference>
<reference evidence="4" key="1">
    <citation type="journal article" date="2021" name="Open Biol.">
        <title>Shared evolutionary footprints suggest mitochondrial oxidative damage underlies multiple complex I losses in fungi.</title>
        <authorList>
            <person name="Schikora-Tamarit M.A."/>
            <person name="Marcet-Houben M."/>
            <person name="Nosek J."/>
            <person name="Gabaldon T."/>
        </authorList>
    </citation>
    <scope>NUCLEOTIDE SEQUENCE</scope>
    <source>
        <strain evidence="4">CBS2887</strain>
    </source>
</reference>
<evidence type="ECO:0000256" key="1">
    <source>
        <dbReference type="ARBA" id="ARBA00004123"/>
    </source>
</evidence>
<feature type="region of interest" description="Disordered" evidence="3">
    <location>
        <begin position="1"/>
        <end position="48"/>
    </location>
</feature>
<dbReference type="PANTHER" id="PTHR31001:SF89">
    <property type="entry name" value="ZN(2)-C6 FUNGAL-TYPE DOMAIN-CONTAINING PROTEIN"/>
    <property type="match status" value="1"/>
</dbReference>
<feature type="region of interest" description="Disordered" evidence="3">
    <location>
        <begin position="130"/>
        <end position="186"/>
    </location>
</feature>
<dbReference type="GO" id="GO:0005634">
    <property type="term" value="C:nucleus"/>
    <property type="evidence" value="ECO:0007669"/>
    <property type="project" value="UniProtKB-SubCell"/>
</dbReference>
<dbReference type="Proteomes" id="UP000774326">
    <property type="component" value="Unassembled WGS sequence"/>
</dbReference>
<name>A0A9P8TKP5_WICPI</name>
<dbReference type="AlphaFoldDB" id="A0A9P8TKP5"/>
<gene>
    <name evidence="4" type="ORF">WICPIJ_005876</name>
</gene>
<sequence length="769" mass="86904">MEDRDDTSDLNSELAMSEHRLRVPNPIPNPDSRVEPTDRGPLPLNGAHRTKSLPRIHMCLNYIYKLKVRCSKEETGCRACLKKDIKCEYPSKFRSIELIKLKNHQVQALASSSAERSILPSVALPQIINPILTPPTTTTTPKSTSPLPTASAQTPSIILESPNKTTDSAVTASSSTSTSSDTTSTSDVCTYKDKIAELESELSTTKDFLSIFDHTFAGAKYFGSNSVTSLECTTMAGMLPYMQRKQSNAFTVQKKRFPRLIDNDQEANLKLVQKLVDTFFNTDEFSYFSEMYDKDETVNFIANFHQITKWDHDQQMITLLAILIDVIKNFLTKTKEDPVFPQQAEKLRTLIAQYTQIVELQPLETLTVLKSQIIMVNYYYHIIDFEKSWSVLFQAVANAYSLGLHLSKSAVWIKLNLIESVFAGLCSRPNCIHGLSSIELNLNDEDDEFQELKFAELLRLKNQTFIASYIAKTELSYESSDVFRIGLKFEAYTKFLNGKIDAILSDRTISKSLKNQKLQKAYFLLAINCSSSLKLHFEFFKNNELPDDISVKLLGGFLSLLEASTFSKLHNTRDKFAPLECLVYQFMLVFLRMLNHKAVLCVLKPSHHTRGISSDANHQEGLMTQLKIFKEYQRRLDLIFAKNPLYTNPRVLKAYEIISNVNLDQINPGYHLIPSSINTENTSYATTASSSSTAASTNRTSLQDLLNPDTSAYHLSSSSRRVERPLTGNIFEDAGLKYFVTDEIKTLLDDRAVLGCLTDITEMSNTFHL</sequence>
<feature type="compositionally biased region" description="Low complexity" evidence="3">
    <location>
        <begin position="165"/>
        <end position="186"/>
    </location>
</feature>
<dbReference type="GO" id="GO:0000981">
    <property type="term" value="F:DNA-binding transcription factor activity, RNA polymerase II-specific"/>
    <property type="evidence" value="ECO:0007669"/>
    <property type="project" value="InterPro"/>
</dbReference>
<comment type="subcellular location">
    <subcellularLocation>
        <location evidence="1">Nucleus</location>
    </subcellularLocation>
</comment>
<dbReference type="GO" id="GO:0008270">
    <property type="term" value="F:zinc ion binding"/>
    <property type="evidence" value="ECO:0007669"/>
    <property type="project" value="InterPro"/>
</dbReference>
<dbReference type="PANTHER" id="PTHR31001">
    <property type="entry name" value="UNCHARACTERIZED TRANSCRIPTIONAL REGULATORY PROTEIN"/>
    <property type="match status" value="1"/>
</dbReference>
<evidence type="ECO:0008006" key="6">
    <source>
        <dbReference type="Google" id="ProtNLM"/>
    </source>
</evidence>
<protein>
    <recommendedName>
        <fullName evidence="6">Zn(2)-C6 fungal-type domain-containing protein</fullName>
    </recommendedName>
</protein>
<feature type="compositionally biased region" description="Low complexity" evidence="3">
    <location>
        <begin position="130"/>
        <end position="151"/>
    </location>
</feature>
<evidence type="ECO:0000313" key="4">
    <source>
        <dbReference type="EMBL" id="KAH3683133.1"/>
    </source>
</evidence>
<comment type="caution">
    <text evidence="4">The sequence shown here is derived from an EMBL/GenBank/DDBJ whole genome shotgun (WGS) entry which is preliminary data.</text>
</comment>
<accession>A0A9P8TKP5</accession>
<proteinExistence type="predicted"/>
<dbReference type="CDD" id="cd12148">
    <property type="entry name" value="fungal_TF_MHR"/>
    <property type="match status" value="1"/>
</dbReference>
<keyword evidence="5" id="KW-1185">Reference proteome</keyword>
<dbReference type="InterPro" id="IPR001138">
    <property type="entry name" value="Zn2Cys6_DnaBD"/>
</dbReference>
<dbReference type="InterPro" id="IPR050613">
    <property type="entry name" value="Sec_Metabolite_Reg"/>
</dbReference>
<evidence type="ECO:0000313" key="5">
    <source>
        <dbReference type="Proteomes" id="UP000774326"/>
    </source>
</evidence>
<dbReference type="OrthoDB" id="435881at2759"/>
<dbReference type="CDD" id="cd00067">
    <property type="entry name" value="GAL4"/>
    <property type="match status" value="1"/>
</dbReference>
<reference evidence="4" key="2">
    <citation type="submission" date="2021-01" db="EMBL/GenBank/DDBJ databases">
        <authorList>
            <person name="Schikora-Tamarit M.A."/>
        </authorList>
    </citation>
    <scope>NUCLEOTIDE SEQUENCE</scope>
    <source>
        <strain evidence="4">CBS2887</strain>
    </source>
</reference>